<gene>
    <name evidence="1" type="ORF">F0L46_24280</name>
</gene>
<sequence>MVGQIGAGGFPANNFSDADRQFLIETVPALANSPGGNGMILEAMKRTETLKVENAKAYRHWRSNAPKGSSFYDFENE</sequence>
<dbReference type="OrthoDB" id="8266303at2"/>
<name>A0A5B2V3W6_9HYPH</name>
<evidence type="ECO:0000313" key="1">
    <source>
        <dbReference type="EMBL" id="KAA2234173.1"/>
    </source>
</evidence>
<evidence type="ECO:0000313" key="2">
    <source>
        <dbReference type="Proteomes" id="UP000323142"/>
    </source>
</evidence>
<dbReference type="Proteomes" id="UP000323142">
    <property type="component" value="Unassembled WGS sequence"/>
</dbReference>
<dbReference type="RefSeq" id="WP_149822202.1">
    <property type="nucleotide sequence ID" value="NZ_VUOA01000050.1"/>
</dbReference>
<comment type="caution">
    <text evidence="1">The sequence shown here is derived from an EMBL/GenBank/DDBJ whole genome shotgun (WGS) entry which is preliminary data.</text>
</comment>
<keyword evidence="2" id="KW-1185">Reference proteome</keyword>
<protein>
    <submittedName>
        <fullName evidence="1">Uncharacterized protein</fullName>
    </submittedName>
</protein>
<dbReference type="EMBL" id="VUOA01000050">
    <property type="protein sequence ID" value="KAA2234173.1"/>
    <property type="molecule type" value="Genomic_DNA"/>
</dbReference>
<accession>A0A5B2V3W6</accession>
<reference evidence="1 2" key="1">
    <citation type="submission" date="2019-09" db="EMBL/GenBank/DDBJ databases">
        <title>Salinarimonas rosea gen. nov., sp. nov., a new member of the a-2 subgroup of the Proteobacteria.</title>
        <authorList>
            <person name="Liu J."/>
        </authorList>
    </citation>
    <scope>NUCLEOTIDE SEQUENCE [LARGE SCALE GENOMIC DNA]</scope>
    <source>
        <strain evidence="1 2">BN140002</strain>
    </source>
</reference>
<reference evidence="1 2" key="2">
    <citation type="submission" date="2019-09" db="EMBL/GenBank/DDBJ databases">
        <authorList>
            <person name="Jin C."/>
        </authorList>
    </citation>
    <scope>NUCLEOTIDE SEQUENCE [LARGE SCALE GENOMIC DNA]</scope>
    <source>
        <strain evidence="1 2">BN140002</strain>
    </source>
</reference>
<dbReference type="AlphaFoldDB" id="A0A5B2V3W6"/>
<organism evidence="1 2">
    <name type="scientific">Salinarimonas soli</name>
    <dbReference type="NCBI Taxonomy" id="1638099"/>
    <lineage>
        <taxon>Bacteria</taxon>
        <taxon>Pseudomonadati</taxon>
        <taxon>Pseudomonadota</taxon>
        <taxon>Alphaproteobacteria</taxon>
        <taxon>Hyphomicrobiales</taxon>
        <taxon>Salinarimonadaceae</taxon>
        <taxon>Salinarimonas</taxon>
    </lineage>
</organism>
<proteinExistence type="predicted"/>